<organism evidence="1 2">
    <name type="scientific">Bordetella genomosp. 5</name>
    <dbReference type="NCBI Taxonomy" id="1395608"/>
    <lineage>
        <taxon>Bacteria</taxon>
        <taxon>Pseudomonadati</taxon>
        <taxon>Pseudomonadota</taxon>
        <taxon>Betaproteobacteria</taxon>
        <taxon>Burkholderiales</taxon>
        <taxon>Alcaligenaceae</taxon>
        <taxon>Bordetella</taxon>
    </lineage>
</organism>
<dbReference type="AlphaFoldDB" id="A0A261SZW2"/>
<reference evidence="1 2" key="1">
    <citation type="submission" date="2017-05" db="EMBL/GenBank/DDBJ databases">
        <title>Complete and WGS of Bordetella genogroups.</title>
        <authorList>
            <person name="Spilker T."/>
            <person name="LiPuma J."/>
        </authorList>
    </citation>
    <scope>NUCLEOTIDE SEQUENCE [LARGE SCALE GENOMIC DNA]</scope>
    <source>
        <strain evidence="1 2">AU10456</strain>
    </source>
</reference>
<evidence type="ECO:0000313" key="1">
    <source>
        <dbReference type="EMBL" id="OZI42715.1"/>
    </source>
</evidence>
<sequence>MIARSRHDYDRVDASIALRAPFAVIKSFSGLTSGSETNPILAIEGCRALILGVDQCNRHSKRARDGHAQCLG</sequence>
<comment type="caution">
    <text evidence="1">The sequence shown here is derived from an EMBL/GenBank/DDBJ whole genome shotgun (WGS) entry which is preliminary data.</text>
</comment>
<evidence type="ECO:0000313" key="2">
    <source>
        <dbReference type="Proteomes" id="UP000216913"/>
    </source>
</evidence>
<accession>A0A261SZW2</accession>
<dbReference type="EMBL" id="NEVP01000017">
    <property type="protein sequence ID" value="OZI42715.1"/>
    <property type="molecule type" value="Genomic_DNA"/>
</dbReference>
<protein>
    <submittedName>
        <fullName evidence="1">Uncharacterized protein</fullName>
    </submittedName>
</protein>
<proteinExistence type="predicted"/>
<dbReference type="Proteomes" id="UP000216913">
    <property type="component" value="Unassembled WGS sequence"/>
</dbReference>
<name>A0A261SZW2_9BORD</name>
<gene>
    <name evidence="1" type="ORF">CAL25_23730</name>
</gene>
<keyword evidence="2" id="KW-1185">Reference proteome</keyword>